<comment type="caution">
    <text evidence="2">The sequence shown here is derived from an EMBL/GenBank/DDBJ whole genome shotgun (WGS) entry which is preliminary data.</text>
</comment>
<evidence type="ECO:0000313" key="3">
    <source>
        <dbReference type="Proteomes" id="UP001432322"/>
    </source>
</evidence>
<dbReference type="GO" id="GO:1904262">
    <property type="term" value="P:negative regulation of TORC1 signaling"/>
    <property type="evidence" value="ECO:0007669"/>
    <property type="project" value="TreeGrafter"/>
</dbReference>
<evidence type="ECO:0000313" key="2">
    <source>
        <dbReference type="EMBL" id="GMT20551.1"/>
    </source>
</evidence>
<reference evidence="2" key="1">
    <citation type="submission" date="2023-10" db="EMBL/GenBank/DDBJ databases">
        <title>Genome assembly of Pristionchus species.</title>
        <authorList>
            <person name="Yoshida K."/>
            <person name="Sommer R.J."/>
        </authorList>
    </citation>
    <scope>NUCLEOTIDE SEQUENCE</scope>
    <source>
        <strain evidence="2">RS5133</strain>
    </source>
</reference>
<dbReference type="EMBL" id="BTSY01000003">
    <property type="protein sequence ID" value="GMT20551.1"/>
    <property type="molecule type" value="Genomic_DNA"/>
</dbReference>
<dbReference type="InterPro" id="IPR045838">
    <property type="entry name" value="DEPDC5_CTD"/>
</dbReference>
<feature type="non-terminal residue" evidence="2">
    <location>
        <position position="292"/>
    </location>
</feature>
<accession>A0AAV5VLQ6</accession>
<dbReference type="GO" id="GO:1990130">
    <property type="term" value="C:GATOR1 complex"/>
    <property type="evidence" value="ECO:0007669"/>
    <property type="project" value="TreeGrafter"/>
</dbReference>
<evidence type="ECO:0000259" key="1">
    <source>
        <dbReference type="Pfam" id="PF19418"/>
    </source>
</evidence>
<dbReference type="GO" id="GO:0005096">
    <property type="term" value="F:GTPase activator activity"/>
    <property type="evidence" value="ECO:0007669"/>
    <property type="project" value="InterPro"/>
</dbReference>
<name>A0AAV5VLQ6_9BILA</name>
<gene>
    <name evidence="2" type="ORF">PFISCL1PPCAC_11848</name>
</gene>
<dbReference type="Pfam" id="PF19418">
    <property type="entry name" value="DEPDC5_CTD"/>
    <property type="match status" value="1"/>
</dbReference>
<dbReference type="AlphaFoldDB" id="A0AAV5VLQ6"/>
<dbReference type="PANTHER" id="PTHR13179:SF8">
    <property type="entry name" value="GATOR COMPLEX PROTEIN DEPDC5"/>
    <property type="match status" value="1"/>
</dbReference>
<dbReference type="GO" id="GO:0010508">
    <property type="term" value="P:positive regulation of autophagy"/>
    <property type="evidence" value="ECO:0007669"/>
    <property type="project" value="TreeGrafter"/>
</dbReference>
<dbReference type="Proteomes" id="UP001432322">
    <property type="component" value="Unassembled WGS sequence"/>
</dbReference>
<organism evidence="2 3">
    <name type="scientific">Pristionchus fissidentatus</name>
    <dbReference type="NCBI Taxonomy" id="1538716"/>
    <lineage>
        <taxon>Eukaryota</taxon>
        <taxon>Metazoa</taxon>
        <taxon>Ecdysozoa</taxon>
        <taxon>Nematoda</taxon>
        <taxon>Chromadorea</taxon>
        <taxon>Rhabditida</taxon>
        <taxon>Rhabditina</taxon>
        <taxon>Diplogasteromorpha</taxon>
        <taxon>Diplogasteroidea</taxon>
        <taxon>Neodiplogasteridae</taxon>
        <taxon>Pristionchus</taxon>
    </lineage>
</organism>
<feature type="domain" description="DEPDC5 C-terminal" evidence="1">
    <location>
        <begin position="85"/>
        <end position="175"/>
    </location>
</feature>
<protein>
    <recommendedName>
        <fullName evidence="1">DEPDC5 C-terminal domain-containing protein</fullName>
    </recommendedName>
</protein>
<dbReference type="GO" id="GO:0005765">
    <property type="term" value="C:lysosomal membrane"/>
    <property type="evidence" value="ECO:0007669"/>
    <property type="project" value="TreeGrafter"/>
</dbReference>
<proteinExistence type="predicted"/>
<dbReference type="InterPro" id="IPR027244">
    <property type="entry name" value="IML1"/>
</dbReference>
<dbReference type="GO" id="GO:0034198">
    <property type="term" value="P:cellular response to amino acid starvation"/>
    <property type="evidence" value="ECO:0007669"/>
    <property type="project" value="TreeGrafter"/>
</dbReference>
<dbReference type="PANTHER" id="PTHR13179">
    <property type="entry name" value="DEP DOMAIN CONTAINING PROTEIN 5"/>
    <property type="match status" value="1"/>
</dbReference>
<keyword evidence="3" id="KW-1185">Reference proteome</keyword>
<sequence>MRLVDSGYVAVMKPPILRDDQSEVSSTEDGCISRGKDSIVFGYQYCYLPLKTDGLLPRYCTVEFISGTGCSPLADDVDCVFRSRSIDADIKDRSYDYPLGEWARIEYERSYCEGKSFEFTVKWMVACGQTVADTLSAWRRRAETAKMFLFPVPDDVFALPTDVHSNPLRQPIKIKITRPSERREGIRDAELPSVMRHLLHHRGFISMACPVHKRRCECSQYFTHWTGGMFVSLERPPGNNEPFYYWSWNHMLSHRYRHASCTEIEQDEALKELRSYCDDPRKMESFARRLGY</sequence>